<dbReference type="InterPro" id="IPR004812">
    <property type="entry name" value="Efflux_drug-R_Bcr/CmlA"/>
</dbReference>
<dbReference type="CDD" id="cd17320">
    <property type="entry name" value="MFS_MdfA_MDR_like"/>
    <property type="match status" value="1"/>
</dbReference>
<evidence type="ECO:0000256" key="8">
    <source>
        <dbReference type="SAM" id="MobiDB-lite"/>
    </source>
</evidence>
<proteinExistence type="inferred from homology"/>
<evidence type="ECO:0000259" key="10">
    <source>
        <dbReference type="PROSITE" id="PS50850"/>
    </source>
</evidence>
<dbReference type="AlphaFoldDB" id="A0A919IUI2"/>
<organism evidence="11 12">
    <name type="scientific">Actinoplanes cyaneus</name>
    <dbReference type="NCBI Taxonomy" id="52696"/>
    <lineage>
        <taxon>Bacteria</taxon>
        <taxon>Bacillati</taxon>
        <taxon>Actinomycetota</taxon>
        <taxon>Actinomycetes</taxon>
        <taxon>Micromonosporales</taxon>
        <taxon>Micromonosporaceae</taxon>
        <taxon>Actinoplanes</taxon>
    </lineage>
</organism>
<comment type="caution">
    <text evidence="11">The sequence shown here is derived from an EMBL/GenBank/DDBJ whole genome shotgun (WGS) entry which is preliminary data.</text>
</comment>
<keyword evidence="4" id="KW-1003">Cell membrane</keyword>
<evidence type="ECO:0000256" key="3">
    <source>
        <dbReference type="ARBA" id="ARBA00022448"/>
    </source>
</evidence>
<dbReference type="InterPro" id="IPR011701">
    <property type="entry name" value="MFS"/>
</dbReference>
<feature type="transmembrane region" description="Helical" evidence="9">
    <location>
        <begin position="234"/>
        <end position="254"/>
    </location>
</feature>
<dbReference type="EMBL" id="BOMH01000081">
    <property type="protein sequence ID" value="GID70742.1"/>
    <property type="molecule type" value="Genomic_DNA"/>
</dbReference>
<feature type="transmembrane region" description="Helical" evidence="9">
    <location>
        <begin position="323"/>
        <end position="345"/>
    </location>
</feature>
<feature type="transmembrane region" description="Helical" evidence="9">
    <location>
        <begin position="59"/>
        <end position="80"/>
    </location>
</feature>
<evidence type="ECO:0000256" key="2">
    <source>
        <dbReference type="ARBA" id="ARBA00006236"/>
    </source>
</evidence>
<feature type="transmembrane region" description="Helical" evidence="9">
    <location>
        <begin position="150"/>
        <end position="174"/>
    </location>
</feature>
<feature type="transmembrane region" description="Helical" evidence="9">
    <location>
        <begin position="388"/>
        <end position="408"/>
    </location>
</feature>
<evidence type="ECO:0000256" key="7">
    <source>
        <dbReference type="ARBA" id="ARBA00023136"/>
    </source>
</evidence>
<feature type="domain" description="Major facilitator superfamily (MFS) profile" evidence="10">
    <location>
        <begin position="26"/>
        <end position="410"/>
    </location>
</feature>
<feature type="transmembrane region" description="Helical" evidence="9">
    <location>
        <begin position="299"/>
        <end position="317"/>
    </location>
</feature>
<dbReference type="GO" id="GO:0042910">
    <property type="term" value="F:xenobiotic transmembrane transporter activity"/>
    <property type="evidence" value="ECO:0007669"/>
    <property type="project" value="InterPro"/>
</dbReference>
<feature type="transmembrane region" description="Helical" evidence="9">
    <location>
        <begin position="117"/>
        <end position="138"/>
    </location>
</feature>
<dbReference type="Pfam" id="PF07690">
    <property type="entry name" value="MFS_1"/>
    <property type="match status" value="1"/>
</dbReference>
<evidence type="ECO:0000256" key="6">
    <source>
        <dbReference type="ARBA" id="ARBA00022989"/>
    </source>
</evidence>
<comment type="subcellular location">
    <subcellularLocation>
        <location evidence="1">Cell membrane</location>
        <topology evidence="1">Multi-pass membrane protein</topology>
    </subcellularLocation>
</comment>
<dbReference type="PANTHER" id="PTHR42718">
    <property type="entry name" value="MAJOR FACILITATOR SUPERFAMILY MULTIDRUG TRANSPORTER MFSC"/>
    <property type="match status" value="1"/>
</dbReference>
<feature type="transmembrane region" description="Helical" evidence="9">
    <location>
        <begin position="180"/>
        <end position="200"/>
    </location>
</feature>
<reference evidence="11" key="1">
    <citation type="submission" date="2021-01" db="EMBL/GenBank/DDBJ databases">
        <title>Whole genome shotgun sequence of Actinoplanes cyaneus NBRC 14990.</title>
        <authorList>
            <person name="Komaki H."/>
            <person name="Tamura T."/>
        </authorList>
    </citation>
    <scope>NUCLEOTIDE SEQUENCE</scope>
    <source>
        <strain evidence="11">NBRC 14990</strain>
    </source>
</reference>
<evidence type="ECO:0000256" key="1">
    <source>
        <dbReference type="ARBA" id="ARBA00004651"/>
    </source>
</evidence>
<feature type="transmembrane region" description="Helical" evidence="9">
    <location>
        <begin position="266"/>
        <end position="287"/>
    </location>
</feature>
<evidence type="ECO:0000256" key="9">
    <source>
        <dbReference type="SAM" id="Phobius"/>
    </source>
</evidence>
<dbReference type="PANTHER" id="PTHR42718:SF46">
    <property type="entry name" value="BLR6921 PROTEIN"/>
    <property type="match status" value="1"/>
</dbReference>
<evidence type="ECO:0000313" key="11">
    <source>
        <dbReference type="EMBL" id="GID70742.1"/>
    </source>
</evidence>
<evidence type="ECO:0000256" key="4">
    <source>
        <dbReference type="ARBA" id="ARBA00022475"/>
    </source>
</evidence>
<keyword evidence="3" id="KW-0813">Transport</keyword>
<keyword evidence="6 9" id="KW-1133">Transmembrane helix</keyword>
<gene>
    <name evidence="11" type="ORF">Acy02nite_86230</name>
</gene>
<keyword evidence="7 9" id="KW-0472">Membrane</keyword>
<keyword evidence="12" id="KW-1185">Reference proteome</keyword>
<sequence length="416" mass="42214">MANSHPGTTAQHSGPDTSATPARTPWTAALILVMGIGPFATDTYLAALPELQQSLRTSATVAQLTLTAFIVGMGAGQLVLGPISDSRGRRGMLLSGAVVFAMVTVVCAVSPSGPILVAARLVQGMVAGGGVAIGRAVVTDSYGGDRAAATFGVISSFTFLGPVVAPAAGGLILTHGTWRTVFAVLAGLGVLMTVAIAAGIPETLPVERRQAPGLGRLFRRMGGLLRDWGFTRHVALLGLASGGFFTYIGGSSFVLQTAFEVSPARYTVIFATNAASMACASLAFRVLVARLGAARLRTAGIVASAVGATGLLLLALTDPHARSPIAAVWLLLCLVTAGMGLIMPATTTLAQEAGRHAAGTASALQGGFTFLIGAIVTPLTGVAGYDSLLPMALAMTVFFVTALALASLTRSSRRPA</sequence>
<dbReference type="Gene3D" id="1.20.1720.10">
    <property type="entry name" value="Multidrug resistance protein D"/>
    <property type="match status" value="1"/>
</dbReference>
<protein>
    <submittedName>
        <fullName evidence="11">Bcr/CflA family drug resistance efflux transporter</fullName>
    </submittedName>
</protein>
<dbReference type="GO" id="GO:1990961">
    <property type="term" value="P:xenobiotic detoxification by transmembrane export across the plasma membrane"/>
    <property type="evidence" value="ECO:0007669"/>
    <property type="project" value="InterPro"/>
</dbReference>
<feature type="region of interest" description="Disordered" evidence="8">
    <location>
        <begin position="1"/>
        <end position="21"/>
    </location>
</feature>
<dbReference type="RefSeq" id="WP_203754974.1">
    <property type="nucleotide sequence ID" value="NZ_BAAAUC010000070.1"/>
</dbReference>
<name>A0A919IUI2_9ACTN</name>
<feature type="transmembrane region" description="Helical" evidence="9">
    <location>
        <begin position="26"/>
        <end position="47"/>
    </location>
</feature>
<dbReference type="NCBIfam" id="TIGR00710">
    <property type="entry name" value="efflux_Bcr_CflA"/>
    <property type="match status" value="1"/>
</dbReference>
<dbReference type="Proteomes" id="UP000619479">
    <property type="component" value="Unassembled WGS sequence"/>
</dbReference>
<dbReference type="GO" id="GO:0005886">
    <property type="term" value="C:plasma membrane"/>
    <property type="evidence" value="ECO:0007669"/>
    <property type="project" value="UniProtKB-SubCell"/>
</dbReference>
<evidence type="ECO:0000313" key="12">
    <source>
        <dbReference type="Proteomes" id="UP000619479"/>
    </source>
</evidence>
<dbReference type="InterPro" id="IPR020846">
    <property type="entry name" value="MFS_dom"/>
</dbReference>
<evidence type="ECO:0000256" key="5">
    <source>
        <dbReference type="ARBA" id="ARBA00022692"/>
    </source>
</evidence>
<accession>A0A919IUI2</accession>
<dbReference type="SUPFAM" id="SSF103473">
    <property type="entry name" value="MFS general substrate transporter"/>
    <property type="match status" value="1"/>
</dbReference>
<feature type="transmembrane region" description="Helical" evidence="9">
    <location>
        <begin position="357"/>
        <end position="376"/>
    </location>
</feature>
<feature type="transmembrane region" description="Helical" evidence="9">
    <location>
        <begin position="92"/>
        <end position="111"/>
    </location>
</feature>
<dbReference type="PROSITE" id="PS50850">
    <property type="entry name" value="MFS"/>
    <property type="match status" value="1"/>
</dbReference>
<keyword evidence="5 9" id="KW-0812">Transmembrane</keyword>
<dbReference type="InterPro" id="IPR036259">
    <property type="entry name" value="MFS_trans_sf"/>
</dbReference>
<comment type="similarity">
    <text evidence="2">Belongs to the major facilitator superfamily. Bcr/CmlA family.</text>
</comment>